<dbReference type="Pfam" id="PF00003">
    <property type="entry name" value="7tm_3"/>
    <property type="match status" value="1"/>
</dbReference>
<dbReference type="PRINTS" id="PR00593">
    <property type="entry name" value="MTABOTROPICR"/>
</dbReference>
<evidence type="ECO:0000256" key="4">
    <source>
        <dbReference type="ARBA" id="ARBA00022692"/>
    </source>
</evidence>
<evidence type="ECO:0000313" key="14">
    <source>
        <dbReference type="EMBL" id="RWS09751.1"/>
    </source>
</evidence>
<comment type="caution">
    <text evidence="14">The sequence shown here is derived from an EMBL/GenBank/DDBJ whole genome shotgun (WGS) entry which is preliminary data.</text>
</comment>
<keyword evidence="15" id="KW-1185">Reference proteome</keyword>
<dbReference type="InterPro" id="IPR017979">
    <property type="entry name" value="GPCR_3_CS"/>
</dbReference>
<comment type="function">
    <text evidence="11">G-protein coupled receptor for glutamate. Ligand binding causes a conformation change that triggers signaling via guanine nucleotide-binding proteins (G proteins) and modulates the activity of down-stream effectors.</text>
</comment>
<dbReference type="GO" id="GO:0005886">
    <property type="term" value="C:plasma membrane"/>
    <property type="evidence" value="ECO:0007669"/>
    <property type="project" value="UniProtKB-SubCell"/>
</dbReference>
<protein>
    <submittedName>
        <fullName evidence="14">Metabotropic glutamate receptor-like protein</fullName>
    </submittedName>
</protein>
<dbReference type="AlphaFoldDB" id="A0A443R399"/>
<dbReference type="Gene3D" id="3.40.50.2300">
    <property type="match status" value="2"/>
</dbReference>
<gene>
    <name evidence="14" type="ORF">B4U79_11840</name>
</gene>
<dbReference type="InterPro" id="IPR000162">
    <property type="entry name" value="GPCR_3_mtglu_rcpt"/>
</dbReference>
<keyword evidence="8 14" id="KW-0675">Receptor</keyword>
<dbReference type="PRINTS" id="PR00248">
    <property type="entry name" value="GPCRMGR"/>
</dbReference>
<feature type="transmembrane region" description="Helical" evidence="12">
    <location>
        <begin position="521"/>
        <end position="542"/>
    </location>
</feature>
<dbReference type="GO" id="GO:0004930">
    <property type="term" value="F:G protein-coupled receptor activity"/>
    <property type="evidence" value="ECO:0007669"/>
    <property type="project" value="UniProtKB-KW"/>
</dbReference>
<keyword evidence="10" id="KW-0807">Transducer</keyword>
<evidence type="ECO:0000256" key="9">
    <source>
        <dbReference type="ARBA" id="ARBA00023180"/>
    </source>
</evidence>
<sequence length="593" mass="67470">MLFALDKINNDTKLLPGIKLGSIILDTCSSDSYALNQSLEFIRASINTVESSAFKCEDGSNPTPRYEMKTITGVVGGSYSEVSLQVANLLRLFRIPQVSYASTGTSLSDKTRYDFFARTVPPDTFQALALVDLVQNFNWSYVSFVSSEGQYGDSGMTAFLREARARNICVAINEKVPHSANETVFDQILKSLMKKPNAKVVVLFVRMEDARGLLLAAQRANQPNFFTWIASDGWGKEEKLVLGVEEVAQGALTVELQSSKIEEFDKYMKSLTPFNNKRNPWFKEYWEDTFECKLPSEDEEDASFNVERYENVTMCSPNIRIDESVYNQESKVQFVIDAVYAFAHALHNAWKDKCFEVSEICKELKEMDGGDFYKYYLLNVSFTDLAGSLVRFDESGDGLGRYNIYNYQRVIGAGNVTTYSYQKVGEWYEEKYYLKIDEDLIVWNEGNRTPPDSICSYPCATGLQKIMQQGDTCCWICNPCRDYQYLVDEFTCKDCENAYWPYANKSGCYPLPEQYMDWNSYFALVPIAIAVIGITLTLFVIYTFIKHIETPIVKASGRELSFILLFGITFCYLMTFVLLAKPTTLTCALQRFG</sequence>
<evidence type="ECO:0000256" key="1">
    <source>
        <dbReference type="ARBA" id="ARBA00004651"/>
    </source>
</evidence>
<evidence type="ECO:0000256" key="7">
    <source>
        <dbReference type="ARBA" id="ARBA00023136"/>
    </source>
</evidence>
<evidence type="ECO:0000256" key="10">
    <source>
        <dbReference type="ARBA" id="ARBA00023224"/>
    </source>
</evidence>
<organism evidence="14 15">
    <name type="scientific">Dinothrombium tinctorium</name>
    <dbReference type="NCBI Taxonomy" id="1965070"/>
    <lineage>
        <taxon>Eukaryota</taxon>
        <taxon>Metazoa</taxon>
        <taxon>Ecdysozoa</taxon>
        <taxon>Arthropoda</taxon>
        <taxon>Chelicerata</taxon>
        <taxon>Arachnida</taxon>
        <taxon>Acari</taxon>
        <taxon>Acariformes</taxon>
        <taxon>Trombidiformes</taxon>
        <taxon>Prostigmata</taxon>
        <taxon>Anystina</taxon>
        <taxon>Parasitengona</taxon>
        <taxon>Trombidioidea</taxon>
        <taxon>Trombidiidae</taxon>
        <taxon>Dinothrombium</taxon>
    </lineage>
</organism>
<reference evidence="14 15" key="1">
    <citation type="journal article" date="2018" name="Gigascience">
        <title>Genomes of trombidid mites reveal novel predicted allergens and laterally-transferred genes associated with secondary metabolism.</title>
        <authorList>
            <person name="Dong X."/>
            <person name="Chaisiri K."/>
            <person name="Xia D."/>
            <person name="Armstrong S.D."/>
            <person name="Fang Y."/>
            <person name="Donnelly M.J."/>
            <person name="Kadowaki T."/>
            <person name="McGarry J.W."/>
            <person name="Darby A.C."/>
            <person name="Makepeace B.L."/>
        </authorList>
    </citation>
    <scope>NUCLEOTIDE SEQUENCE [LARGE SCALE GENOMIC DNA]</scope>
    <source>
        <strain evidence="14">UoL-WK</strain>
    </source>
</reference>
<dbReference type="Gene3D" id="2.10.50.30">
    <property type="entry name" value="GPCR, family 3, nine cysteines domain"/>
    <property type="match status" value="1"/>
</dbReference>
<comment type="similarity">
    <text evidence="2">Belongs to the G-protein coupled receptor 3 family.</text>
</comment>
<feature type="non-terminal residue" evidence="14">
    <location>
        <position position="593"/>
    </location>
</feature>
<dbReference type="Pfam" id="PF07562">
    <property type="entry name" value="NCD3G"/>
    <property type="match status" value="1"/>
</dbReference>
<evidence type="ECO:0000259" key="13">
    <source>
        <dbReference type="PROSITE" id="PS50259"/>
    </source>
</evidence>
<evidence type="ECO:0000256" key="6">
    <source>
        <dbReference type="ARBA" id="ARBA00023040"/>
    </source>
</evidence>
<comment type="subcellular location">
    <subcellularLocation>
        <location evidence="1">Cell membrane</location>
        <topology evidence="1">Multi-pass membrane protein</topology>
    </subcellularLocation>
</comment>
<evidence type="ECO:0000256" key="8">
    <source>
        <dbReference type="ARBA" id="ARBA00023170"/>
    </source>
</evidence>
<proteinExistence type="inferred from homology"/>
<dbReference type="STRING" id="1965070.A0A443R399"/>
<evidence type="ECO:0000313" key="15">
    <source>
        <dbReference type="Proteomes" id="UP000285301"/>
    </source>
</evidence>
<keyword evidence="3" id="KW-1003">Cell membrane</keyword>
<dbReference type="InterPro" id="IPR011500">
    <property type="entry name" value="GPCR_3_9-Cys_dom"/>
</dbReference>
<keyword evidence="5 12" id="KW-1133">Transmembrane helix</keyword>
<dbReference type="InterPro" id="IPR038550">
    <property type="entry name" value="GPCR_3_9-Cys_sf"/>
</dbReference>
<evidence type="ECO:0000256" key="11">
    <source>
        <dbReference type="ARBA" id="ARBA00054813"/>
    </source>
</evidence>
<dbReference type="Proteomes" id="UP000285301">
    <property type="component" value="Unassembled WGS sequence"/>
</dbReference>
<dbReference type="InterPro" id="IPR050726">
    <property type="entry name" value="mGluR"/>
</dbReference>
<dbReference type="PANTHER" id="PTHR24060">
    <property type="entry name" value="METABOTROPIC GLUTAMATE RECEPTOR"/>
    <property type="match status" value="1"/>
</dbReference>
<dbReference type="InterPro" id="IPR000337">
    <property type="entry name" value="GPCR_3"/>
</dbReference>
<evidence type="ECO:0000256" key="2">
    <source>
        <dbReference type="ARBA" id="ARBA00007242"/>
    </source>
</evidence>
<evidence type="ECO:0000256" key="3">
    <source>
        <dbReference type="ARBA" id="ARBA00022475"/>
    </source>
</evidence>
<dbReference type="FunFam" id="3.40.50.2300:FF:000145">
    <property type="entry name" value="Glutamate receptor, metabotropic"/>
    <property type="match status" value="1"/>
</dbReference>
<keyword evidence="7 12" id="KW-0472">Membrane</keyword>
<dbReference type="EMBL" id="NCKU01002364">
    <property type="protein sequence ID" value="RWS09751.1"/>
    <property type="molecule type" value="Genomic_DNA"/>
</dbReference>
<dbReference type="InterPro" id="IPR001828">
    <property type="entry name" value="ANF_lig-bd_rcpt"/>
</dbReference>
<dbReference type="FunFam" id="2.10.50.30:FF:000001">
    <property type="entry name" value="metabotropic glutamate receptor 1"/>
    <property type="match status" value="1"/>
</dbReference>
<feature type="transmembrane region" description="Helical" evidence="12">
    <location>
        <begin position="562"/>
        <end position="580"/>
    </location>
</feature>
<dbReference type="Pfam" id="PF01094">
    <property type="entry name" value="ANF_receptor"/>
    <property type="match status" value="1"/>
</dbReference>
<dbReference type="InterPro" id="IPR017978">
    <property type="entry name" value="GPCR_3_C"/>
</dbReference>
<evidence type="ECO:0000256" key="12">
    <source>
        <dbReference type="SAM" id="Phobius"/>
    </source>
</evidence>
<dbReference type="OrthoDB" id="425344at2759"/>
<keyword evidence="4 12" id="KW-0812">Transmembrane</keyword>
<keyword evidence="9" id="KW-0325">Glycoprotein</keyword>
<dbReference type="SUPFAM" id="SSF53822">
    <property type="entry name" value="Periplasmic binding protein-like I"/>
    <property type="match status" value="1"/>
</dbReference>
<dbReference type="InterPro" id="IPR028082">
    <property type="entry name" value="Peripla_BP_I"/>
</dbReference>
<dbReference type="PROSITE" id="PS50259">
    <property type="entry name" value="G_PROTEIN_RECEP_F3_4"/>
    <property type="match status" value="1"/>
</dbReference>
<evidence type="ECO:0000256" key="5">
    <source>
        <dbReference type="ARBA" id="ARBA00022989"/>
    </source>
</evidence>
<name>A0A443R399_9ACAR</name>
<feature type="domain" description="G-protein coupled receptors family 3 profile" evidence="13">
    <location>
        <begin position="522"/>
        <end position="593"/>
    </location>
</feature>
<accession>A0A443R399</accession>
<dbReference type="PROSITE" id="PS00980">
    <property type="entry name" value="G_PROTEIN_RECEP_F3_2"/>
    <property type="match status" value="1"/>
</dbReference>
<keyword evidence="6" id="KW-0297">G-protein coupled receptor</keyword>